<name>A0A513PWJ1_9CAUD</name>
<sequence>MKMFLRWLGFLTRKKKEPYTLITAQEEIERIRTMMKPSSLTPINEVLFTLYNFHQESPFRFIEDFYTLRGQSIKTHFDTSLGLAQLLSEAFNHPFRRVMAQYEIDLSGKVERAVPSWYSNMGSIELITHDMMEWCQLGMRAHFERSGEGDPGNYDQPITQNQKDFVFSSVFVKVLNDYVELMDLILRTQPRGTDLEQTNQPQR</sequence>
<protein>
    <submittedName>
        <fullName evidence="1">Uncharacterized protein</fullName>
    </submittedName>
</protein>
<dbReference type="KEGG" id="vg:55613440"/>
<evidence type="ECO:0000313" key="2">
    <source>
        <dbReference type="Proteomes" id="UP000320660"/>
    </source>
</evidence>
<evidence type="ECO:0000313" key="1">
    <source>
        <dbReference type="EMBL" id="QAU04227.1"/>
    </source>
</evidence>
<dbReference type="EMBL" id="MK368614">
    <property type="protein sequence ID" value="QAU04227.1"/>
    <property type="molecule type" value="Genomic_DNA"/>
</dbReference>
<dbReference type="GeneID" id="55613440"/>
<dbReference type="RefSeq" id="YP_009843174.1">
    <property type="nucleotide sequence ID" value="NC_048747.1"/>
</dbReference>
<dbReference type="Proteomes" id="UP000320660">
    <property type="component" value="Segment"/>
</dbReference>
<organism evidence="1 2">
    <name type="scientific">Vibrio phage 2 TSL-2019</name>
    <dbReference type="NCBI Taxonomy" id="2508172"/>
    <lineage>
        <taxon>Viruses</taxon>
        <taxon>Duplodnaviria</taxon>
        <taxon>Heunggongvirae</taxon>
        <taxon>Uroviricota</taxon>
        <taxon>Caudoviricetes</taxon>
        <taxon>Chimalliviridae</taxon>
        <taxon>Gorgonvirinae</taxon>
        <taxon>Aphroditevirus</taxon>
        <taxon>Aphroditevirus av2TSL2019</taxon>
    </lineage>
</organism>
<accession>A0A513PWJ1</accession>
<keyword evidence="2" id="KW-1185">Reference proteome</keyword>
<proteinExistence type="predicted"/>
<reference evidence="1 2" key="1">
    <citation type="submission" date="2019-01" db="EMBL/GenBank/DDBJ databases">
        <authorList>
            <person name="Le T.S."/>
            <person name="Kurtboke I."/>
        </authorList>
    </citation>
    <scope>NUCLEOTIDE SEQUENCE [LARGE SCALE GENOMIC DNA]</scope>
</reference>